<evidence type="ECO:0000313" key="4">
    <source>
        <dbReference type="Proteomes" id="UP000199473"/>
    </source>
</evidence>
<feature type="domain" description="DUF112" evidence="2">
    <location>
        <begin position="22"/>
        <end position="438"/>
    </location>
</feature>
<sequence>MDPISGLLAGFEVILTWQNIQFIFIGSVIGTLIGVLPGIGPLAALSLLLPATVALPPVGAVAMLCAIFYGSMYGGSITSILVNIPGEAASVVTCLDGYAMAKQGRAGAALGMAALGSFIAGTVGIVVLCLAAPMLGAFAIRMGPPEYAALMLLGLACTILMIQGSALKGAIMIGLGAWLAAIGMDIVTGEFRFTAGSVDLSAGIELLAVVIGLFGVSEILLNVEQSARGMAVKAKLSNLWPTRADWKASWAPILRGTGLGFAIGLLPGGGPVTASFLSYAVERRVGKNPETFGKGRIEGVAGPEAANNAAVSSGMIPLLSLGIPGNAVTALLMGALIINGVQPGPTMMIDRADVFWGVIASLYIGNVFLLVLNLPLVGLWVQLLRVPYAVLFPAILLLALVGTYSANRNLFDLWVMLGFGVVGWALRKFGYELAPLVLAFVLAPLLEQSLRQSMVMSPDGAMIFLQRPLAAVMIAAAVGVLLLVVFKRKTTTLVGGTA</sequence>
<reference evidence="3 4" key="1">
    <citation type="submission" date="2016-10" db="EMBL/GenBank/DDBJ databases">
        <authorList>
            <person name="de Groot N.N."/>
        </authorList>
    </citation>
    <scope>NUCLEOTIDE SEQUENCE [LARGE SCALE GENOMIC DNA]</scope>
    <source>
        <strain evidence="3 4">DSM 19981</strain>
    </source>
</reference>
<protein>
    <submittedName>
        <fullName evidence="3">Putative tricarboxylic transport membrane protein</fullName>
    </submittedName>
</protein>
<feature type="transmembrane region" description="Helical" evidence="1">
    <location>
        <begin position="169"/>
        <end position="188"/>
    </location>
</feature>
<dbReference type="Proteomes" id="UP000199473">
    <property type="component" value="Unassembled WGS sequence"/>
</dbReference>
<dbReference type="Pfam" id="PF01970">
    <property type="entry name" value="TctA"/>
    <property type="match status" value="1"/>
</dbReference>
<gene>
    <name evidence="3" type="ORF">SAMN02745775_101655</name>
</gene>
<feature type="transmembrane region" description="Helical" evidence="1">
    <location>
        <begin position="386"/>
        <end position="404"/>
    </location>
</feature>
<dbReference type="RefSeq" id="WP_092955400.1">
    <property type="nucleotide sequence ID" value="NZ_FOSQ01000001.1"/>
</dbReference>
<dbReference type="AlphaFoldDB" id="A0A1I3XU67"/>
<keyword evidence="1" id="KW-0472">Membrane</keyword>
<name>A0A1I3XU67_9PROT</name>
<feature type="transmembrane region" description="Helical" evidence="1">
    <location>
        <begin position="200"/>
        <end position="221"/>
    </location>
</feature>
<dbReference type="PANTHER" id="PTHR35342">
    <property type="entry name" value="TRICARBOXYLIC TRANSPORT PROTEIN"/>
    <property type="match status" value="1"/>
</dbReference>
<dbReference type="OrthoDB" id="7256204at2"/>
<evidence type="ECO:0000313" key="3">
    <source>
        <dbReference type="EMBL" id="SFK23042.1"/>
    </source>
</evidence>
<dbReference type="EMBL" id="FOSQ01000001">
    <property type="protein sequence ID" value="SFK23042.1"/>
    <property type="molecule type" value="Genomic_DNA"/>
</dbReference>
<feature type="transmembrane region" description="Helical" evidence="1">
    <location>
        <begin position="354"/>
        <end position="374"/>
    </location>
</feature>
<evidence type="ECO:0000259" key="2">
    <source>
        <dbReference type="Pfam" id="PF01970"/>
    </source>
</evidence>
<feature type="transmembrane region" description="Helical" evidence="1">
    <location>
        <begin position="20"/>
        <end position="40"/>
    </location>
</feature>
<keyword evidence="1" id="KW-0812">Transmembrane</keyword>
<evidence type="ECO:0000256" key="1">
    <source>
        <dbReference type="SAM" id="Phobius"/>
    </source>
</evidence>
<feature type="transmembrane region" description="Helical" evidence="1">
    <location>
        <begin position="47"/>
        <end position="69"/>
    </location>
</feature>
<feature type="transmembrane region" description="Helical" evidence="1">
    <location>
        <begin position="470"/>
        <end position="486"/>
    </location>
</feature>
<keyword evidence="1" id="KW-1133">Transmembrane helix</keyword>
<feature type="transmembrane region" description="Helical" evidence="1">
    <location>
        <begin position="146"/>
        <end position="162"/>
    </location>
</feature>
<proteinExistence type="predicted"/>
<organism evidence="3 4">
    <name type="scientific">Falsiroseomonas stagni DSM 19981</name>
    <dbReference type="NCBI Taxonomy" id="1123062"/>
    <lineage>
        <taxon>Bacteria</taxon>
        <taxon>Pseudomonadati</taxon>
        <taxon>Pseudomonadota</taxon>
        <taxon>Alphaproteobacteria</taxon>
        <taxon>Acetobacterales</taxon>
        <taxon>Roseomonadaceae</taxon>
        <taxon>Falsiroseomonas</taxon>
    </lineage>
</organism>
<dbReference type="STRING" id="1123062.SAMN02745775_101655"/>
<dbReference type="InterPro" id="IPR002823">
    <property type="entry name" value="DUF112_TM"/>
</dbReference>
<feature type="transmembrane region" description="Helical" evidence="1">
    <location>
        <begin position="107"/>
        <end position="140"/>
    </location>
</feature>
<keyword evidence="4" id="KW-1185">Reference proteome</keyword>
<accession>A0A1I3XU67</accession>
<feature type="transmembrane region" description="Helical" evidence="1">
    <location>
        <begin position="318"/>
        <end position="342"/>
    </location>
</feature>
<dbReference type="PANTHER" id="PTHR35342:SF5">
    <property type="entry name" value="TRICARBOXYLIC TRANSPORT PROTEIN"/>
    <property type="match status" value="1"/>
</dbReference>